<dbReference type="Proteomes" id="UP001189429">
    <property type="component" value="Unassembled WGS sequence"/>
</dbReference>
<sequence length="121" mass="13935">MPSAVATLPERRWTNTKGMSNMTKNVMMLRESHIQMVALGSLQHLARKADLWDASLDLLQREMVEVQTEQDDNRRKRESLLEQVVRTIAKVEVLQHALVKTESDFVRLDADTATFKAQQEE</sequence>
<evidence type="ECO:0000313" key="2">
    <source>
        <dbReference type="Proteomes" id="UP001189429"/>
    </source>
</evidence>
<reference evidence="1" key="1">
    <citation type="submission" date="2023-10" db="EMBL/GenBank/DDBJ databases">
        <authorList>
            <person name="Chen Y."/>
            <person name="Shah S."/>
            <person name="Dougan E. K."/>
            <person name="Thang M."/>
            <person name="Chan C."/>
        </authorList>
    </citation>
    <scope>NUCLEOTIDE SEQUENCE [LARGE SCALE GENOMIC DNA]</scope>
</reference>
<accession>A0ABN9Y3H8</accession>
<keyword evidence="2" id="KW-1185">Reference proteome</keyword>
<dbReference type="EMBL" id="CAUYUJ010021563">
    <property type="protein sequence ID" value="CAK0905462.1"/>
    <property type="molecule type" value="Genomic_DNA"/>
</dbReference>
<proteinExistence type="predicted"/>
<gene>
    <name evidence="1" type="ORF">PCOR1329_LOCUS81159</name>
</gene>
<name>A0ABN9Y3H8_9DINO</name>
<feature type="non-terminal residue" evidence="1">
    <location>
        <position position="121"/>
    </location>
</feature>
<comment type="caution">
    <text evidence="1">The sequence shown here is derived from an EMBL/GenBank/DDBJ whole genome shotgun (WGS) entry which is preliminary data.</text>
</comment>
<protein>
    <submittedName>
        <fullName evidence="1">Uncharacterized protein</fullName>
    </submittedName>
</protein>
<evidence type="ECO:0000313" key="1">
    <source>
        <dbReference type="EMBL" id="CAK0905462.1"/>
    </source>
</evidence>
<organism evidence="1 2">
    <name type="scientific">Prorocentrum cordatum</name>
    <dbReference type="NCBI Taxonomy" id="2364126"/>
    <lineage>
        <taxon>Eukaryota</taxon>
        <taxon>Sar</taxon>
        <taxon>Alveolata</taxon>
        <taxon>Dinophyceae</taxon>
        <taxon>Prorocentrales</taxon>
        <taxon>Prorocentraceae</taxon>
        <taxon>Prorocentrum</taxon>
    </lineage>
</organism>